<dbReference type="AlphaFoldDB" id="A0A0J8U0V6"/>
<evidence type="ECO:0000256" key="1">
    <source>
        <dbReference type="SAM" id="MobiDB-lite"/>
    </source>
</evidence>
<name>A0A0J8U0V6_COCIT</name>
<protein>
    <submittedName>
        <fullName evidence="2">Uncharacterized protein</fullName>
    </submittedName>
</protein>
<accession>A0A0J8U0V6</accession>
<sequence>MGVAHEPSQPLGCPRTQSNHGSCPEGRPSPPFFPLGPGETELWSVQGWFWFTITPVPHGQQEDDDDDDDDDDYDVRRGFSLFCLRHAHEPKTPEMHLLSRVDLT</sequence>
<dbReference type="Proteomes" id="UP000054559">
    <property type="component" value="Unassembled WGS sequence"/>
</dbReference>
<proteinExistence type="predicted"/>
<organism evidence="2 3">
    <name type="scientific">Coccidioides immitis RMSCC 3703</name>
    <dbReference type="NCBI Taxonomy" id="454286"/>
    <lineage>
        <taxon>Eukaryota</taxon>
        <taxon>Fungi</taxon>
        <taxon>Dikarya</taxon>
        <taxon>Ascomycota</taxon>
        <taxon>Pezizomycotina</taxon>
        <taxon>Eurotiomycetes</taxon>
        <taxon>Eurotiomycetidae</taxon>
        <taxon>Onygenales</taxon>
        <taxon>Onygenaceae</taxon>
        <taxon>Coccidioides</taxon>
    </lineage>
</organism>
<reference evidence="3" key="1">
    <citation type="journal article" date="2010" name="Genome Res.">
        <title>Population genomic sequencing of Coccidioides fungi reveals recent hybridization and transposon control.</title>
        <authorList>
            <person name="Neafsey D.E."/>
            <person name="Barker B.M."/>
            <person name="Sharpton T.J."/>
            <person name="Stajich J.E."/>
            <person name="Park D.J."/>
            <person name="Whiston E."/>
            <person name="Hung C.-Y."/>
            <person name="McMahan C."/>
            <person name="White J."/>
            <person name="Sykes S."/>
            <person name="Heiman D."/>
            <person name="Young S."/>
            <person name="Zeng Q."/>
            <person name="Abouelleil A."/>
            <person name="Aftuck L."/>
            <person name="Bessette D."/>
            <person name="Brown A."/>
            <person name="FitzGerald M."/>
            <person name="Lui A."/>
            <person name="Macdonald J.P."/>
            <person name="Priest M."/>
            <person name="Orbach M.J."/>
            <person name="Galgiani J.N."/>
            <person name="Kirkland T.N."/>
            <person name="Cole G.T."/>
            <person name="Birren B.W."/>
            <person name="Henn M.R."/>
            <person name="Taylor J.W."/>
            <person name="Rounsley S.D."/>
        </authorList>
    </citation>
    <scope>NUCLEOTIDE SEQUENCE [LARGE SCALE GENOMIC DNA]</scope>
    <source>
        <strain evidence="3">RMSCC 3703</strain>
    </source>
</reference>
<feature type="region of interest" description="Disordered" evidence="1">
    <location>
        <begin position="1"/>
        <end position="36"/>
    </location>
</feature>
<evidence type="ECO:0000313" key="2">
    <source>
        <dbReference type="EMBL" id="KMU79937.1"/>
    </source>
</evidence>
<evidence type="ECO:0000313" key="3">
    <source>
        <dbReference type="Proteomes" id="UP000054559"/>
    </source>
</evidence>
<dbReference type="EMBL" id="DS268180">
    <property type="protein sequence ID" value="KMU79937.1"/>
    <property type="molecule type" value="Genomic_DNA"/>
</dbReference>
<gene>
    <name evidence="2" type="ORF">CISG_08219</name>
</gene>